<dbReference type="AlphaFoldDB" id="A0A0K0GJZ3"/>
<organism evidence="1 2">
    <name type="scientific">Xanthomonas oryzae pv. oryzae (strain PXO99A)</name>
    <dbReference type="NCBI Taxonomy" id="360094"/>
    <lineage>
        <taxon>Bacteria</taxon>
        <taxon>Pseudomonadati</taxon>
        <taxon>Pseudomonadota</taxon>
        <taxon>Gammaproteobacteria</taxon>
        <taxon>Lysobacterales</taxon>
        <taxon>Lysobacteraceae</taxon>
        <taxon>Xanthomonas</taxon>
    </lineage>
</organism>
<gene>
    <name evidence="1" type="ordered locus">PXO_00365</name>
</gene>
<protein>
    <submittedName>
        <fullName evidence="1">Uncharacterized protein</fullName>
    </submittedName>
</protein>
<dbReference type="EMBL" id="CP000967">
    <property type="protein sequence ID" value="ACD58602.1"/>
    <property type="molecule type" value="Genomic_DNA"/>
</dbReference>
<proteinExistence type="predicted"/>
<sequence>MDIAHDGDRQNEVTAVFDSDEQFVSTIADIANGTHAYLAIA</sequence>
<evidence type="ECO:0000313" key="2">
    <source>
        <dbReference type="Proteomes" id="UP000001740"/>
    </source>
</evidence>
<reference evidence="1 2" key="1">
    <citation type="journal article" date="2008" name="BMC Genomics">
        <title>Genome sequence and rapid evolution of the rice pathogen Xanthomonas oryzae pv. oryzae PXO99A.</title>
        <authorList>
            <person name="Salzberg S.L."/>
            <person name="Sommer D.D."/>
            <person name="Schatz M.C."/>
            <person name="Phillippy A.M."/>
            <person name="Rabinowicz P.D."/>
            <person name="Tsuge S."/>
            <person name="Furutani A."/>
            <person name="Ochiai H."/>
            <person name="Delcher A.L."/>
            <person name="Kelley D."/>
            <person name="Madupu R."/>
            <person name="Puiu D."/>
            <person name="Radune D."/>
            <person name="Shumway M."/>
            <person name="Trapnell C."/>
            <person name="Aparna G."/>
            <person name="Jha G."/>
            <person name="Pandey A."/>
            <person name="Patil P.B."/>
            <person name="Ishihara H."/>
            <person name="Meyer D.F."/>
            <person name="Szurek B."/>
            <person name="Verdier V."/>
            <person name="Koebnik R."/>
            <person name="Dow J.M."/>
            <person name="Ryan R.P."/>
            <person name="Hirata H."/>
            <person name="Tsuyumu S."/>
            <person name="Won Lee S."/>
            <person name="Seo Y.S."/>
            <person name="Sriariyanum M."/>
            <person name="Ronald P.C."/>
            <person name="Sonti R.V."/>
            <person name="Van Sluys M.A."/>
            <person name="Leach J.E."/>
            <person name="White F.F."/>
            <person name="Bogdanove A.J."/>
        </authorList>
    </citation>
    <scope>NUCLEOTIDE SEQUENCE [LARGE SCALE GENOMIC DNA]</scope>
    <source>
        <strain evidence="1 2">PXO99A</strain>
    </source>
</reference>
<dbReference type="Proteomes" id="UP000001740">
    <property type="component" value="Chromosome"/>
</dbReference>
<dbReference type="KEGG" id="xop:PXO_00365"/>
<evidence type="ECO:0000313" key="1">
    <source>
        <dbReference type="EMBL" id="ACD58602.1"/>
    </source>
</evidence>
<dbReference type="HOGENOM" id="CLU_3278812_0_0_6"/>
<name>A0A0K0GJZ3_XANOP</name>
<accession>A0A0K0GJZ3</accession>